<sequence>MRVNFTKSCLLGSKTVTTNLTFKTSEEENKNFSEEYFLEIDSFLRKARKQVATQRPSDRPARSLRSDRARAKARSLGSDRAVVPLSRYRPSDRPARSLHSDRAIVPLGRYVATELEPKLGRYVATELSQARSLPSDRPARSLRSDRARAKARSLRSDRAIVPLGRYVATKLKPKLATGLEPKFGRCVAIEPFRTSIRHQSLRSRQTFECYLPKTVASSVHKPRKTRSKRVESEDGPKGPKTRLEAHPTIFPNQKPVNHSMVHAWPTRKDKCQVSADKYGSFEDNSATQLGLAVLGLLELGISPTALEPRLIPCYIRVLWEIRVFLVSLFKRKSTKTETRSQFEPILSRLGDELVSLRKKDDRQHKPALPPEKLEPEPEKWPHPSRRRNPSYNLGRKTFIYPPARVTTLTGWGANCWGQKRLFLTKKLYGRKSRDVRRKARNKSLRSDQAIVPLGRYVATELSQARSLRSYRAIVPLGRYVATELEPKLGRYVATEQSSRSVATLRPSSSQSSRPSDRPARSLCSDRARAKARSLRSDRALVSLGRYIGTGLEPKFGRCVAIEPFRTSIRHQSLRSRQTFECYLPKTVASSVHKPRKTRSKRVESEDGPKGPKTRLEAHPTIFPNQKPVNHSMVHAWPTRKDKCQVSADKYGSFEDNWQKSKSVNRPWSYCDSIRFSRLRVARTRNLADSSRAQAYTLFFYEEVSLKIQKQTNQARSLRNYRTYMLSGRYEATEHPTRSRPSDRPARSLRSDRALVSLGRYIATGLEPKFGRGVAIEPFRTSIRHQSMRSRQTFKCYLPKTVASSVHAFRYSKSSIRLCELKNAKNMSTNDADNVQTPLNGGSGTDLHTPAADVSAANAQANAATLEEFKKMFATYEKRSEEQDKLVNTLTKHVETLTARTQAIHPCGTTKIRGKRLDFPTPLDRSGVARERPSGQNPSEKSPFEKGNPESPPPPAKDSEDNEAKRIDLDPSDVSNDTDEDVDRHPRRTRSRSAREGSPFEKPMTEEEEIAYWNEQEELAERQTELTRRRKKNSRNDKYVHHEGESLQGAHNYAINSDQGRTTGNTWTRNQGYDENAFCEFHQSRGHSTTNCKVLGARLAGKLLAGELSEVTSVKDLILDSDRPPKTDRNPPAEKSPQRNQPRDKRELVVNVSSRKTAQRDLKHDSRPILRFLNQKPVNHNTVYAWSTRKDKFQVSADKYGSFEDNSATQLGLAVLGLLELGISPTALEPRLIPCCKRSYANSE</sequence>
<feature type="compositionally biased region" description="Basic and acidic residues" evidence="1">
    <location>
        <begin position="371"/>
        <end position="381"/>
    </location>
</feature>
<reference evidence="2 3" key="1">
    <citation type="submission" date="2021-03" db="EMBL/GenBank/DDBJ databases">
        <authorList>
            <person name="King G.J."/>
            <person name="Bancroft I."/>
            <person name="Baten A."/>
            <person name="Bloomfield J."/>
            <person name="Borpatragohain P."/>
            <person name="He Z."/>
            <person name="Irish N."/>
            <person name="Irwin J."/>
            <person name="Liu K."/>
            <person name="Mauleon R.P."/>
            <person name="Moore J."/>
            <person name="Morris R."/>
            <person name="Ostergaard L."/>
            <person name="Wang B."/>
            <person name="Wells R."/>
        </authorList>
    </citation>
    <scope>NUCLEOTIDE SEQUENCE [LARGE SCALE GENOMIC DNA]</scope>
    <source>
        <strain evidence="2">R-o-18</strain>
        <tissue evidence="2">Leaf</tissue>
    </source>
</reference>
<feature type="compositionally biased region" description="Basic and acidic residues" evidence="1">
    <location>
        <begin position="56"/>
        <end position="70"/>
    </location>
</feature>
<proteinExistence type="predicted"/>
<feature type="region of interest" description="Disordered" evidence="1">
    <location>
        <begin position="1115"/>
        <end position="1146"/>
    </location>
</feature>
<feature type="compositionally biased region" description="Basic and acidic residues" evidence="1">
    <location>
        <begin position="137"/>
        <end position="150"/>
    </location>
</feature>
<feature type="compositionally biased region" description="Basic and acidic residues" evidence="1">
    <location>
        <begin position="730"/>
        <end position="748"/>
    </location>
</feature>
<feature type="compositionally biased region" description="Polar residues" evidence="1">
    <location>
        <begin position="1053"/>
        <end position="1067"/>
    </location>
</feature>
<protein>
    <submittedName>
        <fullName evidence="2">Uncharacterized protein</fullName>
    </submittedName>
</protein>
<feature type="region of interest" description="Disordered" evidence="1">
    <location>
        <begin position="904"/>
        <end position="1006"/>
    </location>
</feature>
<organism evidence="2 3">
    <name type="scientific">Brassica rapa subsp. trilocularis</name>
    <dbReference type="NCBI Taxonomy" id="1813537"/>
    <lineage>
        <taxon>Eukaryota</taxon>
        <taxon>Viridiplantae</taxon>
        <taxon>Streptophyta</taxon>
        <taxon>Embryophyta</taxon>
        <taxon>Tracheophyta</taxon>
        <taxon>Spermatophyta</taxon>
        <taxon>Magnoliopsida</taxon>
        <taxon>eudicotyledons</taxon>
        <taxon>Gunneridae</taxon>
        <taxon>Pentapetalae</taxon>
        <taxon>rosids</taxon>
        <taxon>malvids</taxon>
        <taxon>Brassicales</taxon>
        <taxon>Brassicaceae</taxon>
        <taxon>Brassiceae</taxon>
        <taxon>Brassica</taxon>
    </lineage>
</organism>
<feature type="compositionally biased region" description="Basic and acidic residues" evidence="1">
    <location>
        <begin position="514"/>
        <end position="529"/>
    </location>
</feature>
<feature type="compositionally biased region" description="Basic and acidic residues" evidence="1">
    <location>
        <begin position="956"/>
        <end position="968"/>
    </location>
</feature>
<comment type="caution">
    <text evidence="2">The sequence shown here is derived from an EMBL/GenBank/DDBJ whole genome shotgun (WGS) entry which is preliminary data.</text>
</comment>
<feature type="compositionally biased region" description="Basic and acidic residues" evidence="1">
    <location>
        <begin position="992"/>
        <end position="1004"/>
    </location>
</feature>
<dbReference type="EMBL" id="JADBGQ010000008">
    <property type="protein sequence ID" value="KAG5384892.1"/>
    <property type="molecule type" value="Genomic_DNA"/>
</dbReference>
<feature type="compositionally biased region" description="Basic and acidic residues" evidence="1">
    <location>
        <begin position="600"/>
        <end position="617"/>
    </location>
</feature>
<feature type="region of interest" description="Disordered" evidence="1">
    <location>
        <begin position="218"/>
        <end position="251"/>
    </location>
</feature>
<evidence type="ECO:0000256" key="1">
    <source>
        <dbReference type="SAM" id="MobiDB-lite"/>
    </source>
</evidence>
<feature type="region of interest" description="Disordered" evidence="1">
    <location>
        <begin position="127"/>
        <end position="150"/>
    </location>
</feature>
<feature type="compositionally biased region" description="Basic and acidic residues" evidence="1">
    <location>
        <begin position="1116"/>
        <end position="1131"/>
    </location>
</feature>
<evidence type="ECO:0000313" key="2">
    <source>
        <dbReference type="EMBL" id="KAG5384892.1"/>
    </source>
</evidence>
<gene>
    <name evidence="2" type="primary">A09g512430.1_BraROA</name>
    <name evidence="2" type="ORF">IGI04_036362</name>
</gene>
<feature type="region of interest" description="Disordered" evidence="1">
    <location>
        <begin position="50"/>
        <end position="77"/>
    </location>
</feature>
<feature type="region of interest" description="Disordered" evidence="1">
    <location>
        <begin position="729"/>
        <end position="748"/>
    </location>
</feature>
<feature type="region of interest" description="Disordered" evidence="1">
    <location>
        <begin position="1022"/>
        <end position="1067"/>
    </location>
</feature>
<name>A0ABQ7LEA3_BRACM</name>
<feature type="region of interest" description="Disordered" evidence="1">
    <location>
        <begin position="358"/>
        <end position="391"/>
    </location>
</feature>
<keyword evidence="3" id="KW-1185">Reference proteome</keyword>
<feature type="compositionally biased region" description="Basic and acidic residues" evidence="1">
    <location>
        <begin position="1033"/>
        <end position="1044"/>
    </location>
</feature>
<dbReference type="Proteomes" id="UP000823674">
    <property type="component" value="Chromosome A09"/>
</dbReference>
<feature type="region of interest" description="Disordered" evidence="1">
    <location>
        <begin position="499"/>
        <end position="529"/>
    </location>
</feature>
<accession>A0ABQ7LEA3</accession>
<feature type="compositionally biased region" description="Basic and acidic residues" evidence="1">
    <location>
        <begin position="228"/>
        <end position="245"/>
    </location>
</feature>
<feature type="region of interest" description="Disordered" evidence="1">
    <location>
        <begin position="590"/>
        <end position="627"/>
    </location>
</feature>
<evidence type="ECO:0000313" key="3">
    <source>
        <dbReference type="Proteomes" id="UP000823674"/>
    </source>
</evidence>